<dbReference type="InterPro" id="IPR007278">
    <property type="entry name" value="DUF397"/>
</dbReference>
<accession>A0ABX8CPD4</accession>
<gene>
    <name evidence="2" type="ORF">KHQ06_01050</name>
</gene>
<evidence type="ECO:0000313" key="3">
    <source>
        <dbReference type="Proteomes" id="UP000683310"/>
    </source>
</evidence>
<organism evidence="2 3">
    <name type="scientific">Nocardia tengchongensis</name>
    <dbReference type="NCBI Taxonomy" id="2055889"/>
    <lineage>
        <taxon>Bacteria</taxon>
        <taxon>Bacillati</taxon>
        <taxon>Actinomycetota</taxon>
        <taxon>Actinomycetes</taxon>
        <taxon>Mycobacteriales</taxon>
        <taxon>Nocardiaceae</taxon>
        <taxon>Nocardia</taxon>
    </lineage>
</organism>
<reference evidence="2 3" key="1">
    <citation type="submission" date="2021-04" db="EMBL/GenBank/DDBJ databases">
        <title>Nocardia tengchongensis.</title>
        <authorList>
            <person name="Zhuang k."/>
            <person name="Ran Y."/>
            <person name="Li W."/>
        </authorList>
    </citation>
    <scope>NUCLEOTIDE SEQUENCE [LARGE SCALE GENOMIC DNA]</scope>
    <source>
        <strain evidence="2 3">CFH S0057</strain>
    </source>
</reference>
<feature type="domain" description="DUF397" evidence="1">
    <location>
        <begin position="8"/>
        <end position="59"/>
    </location>
</feature>
<sequence>MKDEVAKANWFKSSYSQAGQECVEVAFLDGMVGVRDSKDANGPVLVFTPRDWDVFTGGVSGGAFDHPNG</sequence>
<keyword evidence="3" id="KW-1185">Reference proteome</keyword>
<evidence type="ECO:0000259" key="1">
    <source>
        <dbReference type="Pfam" id="PF04149"/>
    </source>
</evidence>
<dbReference type="Pfam" id="PF04149">
    <property type="entry name" value="DUF397"/>
    <property type="match status" value="1"/>
</dbReference>
<dbReference type="EMBL" id="CP074371">
    <property type="protein sequence ID" value="QVI21799.1"/>
    <property type="molecule type" value="Genomic_DNA"/>
</dbReference>
<protein>
    <submittedName>
        <fullName evidence="2">DUF397 domain-containing protein</fullName>
    </submittedName>
</protein>
<name>A0ABX8CPD4_9NOCA</name>
<dbReference type="Proteomes" id="UP000683310">
    <property type="component" value="Chromosome"/>
</dbReference>
<evidence type="ECO:0000313" key="2">
    <source>
        <dbReference type="EMBL" id="QVI21799.1"/>
    </source>
</evidence>
<proteinExistence type="predicted"/>